<protein>
    <submittedName>
        <fullName evidence="2">Uncharacterized protein</fullName>
    </submittedName>
</protein>
<keyword evidence="1" id="KW-0472">Membrane</keyword>
<keyword evidence="1" id="KW-0812">Transmembrane</keyword>
<name>A0A423PIL6_9GAMM</name>
<sequence>MPSDPELSALQTKLTEATAGSAFTPRERELLVDGLRRIEADPDARSTPFRRELDFFLVCLGYCLLAFAVIVTMRWAASDPLGGAGAFGLAFITGLSAAALQRYYPRARAGTSGWTWVVVAGAGLVISLFALTAAGAIGAVLGIAVGAVTFQALRRQRKAPTAHDASASGHAGGQPA</sequence>
<feature type="transmembrane region" description="Helical" evidence="1">
    <location>
        <begin position="112"/>
        <end position="130"/>
    </location>
</feature>
<dbReference type="Proteomes" id="UP000283993">
    <property type="component" value="Unassembled WGS sequence"/>
</dbReference>
<keyword evidence="3" id="KW-1185">Reference proteome</keyword>
<evidence type="ECO:0000313" key="3">
    <source>
        <dbReference type="Proteomes" id="UP000283993"/>
    </source>
</evidence>
<dbReference type="RefSeq" id="WP_123631672.1">
    <property type="nucleotide sequence ID" value="NZ_AYKH01000034.1"/>
</dbReference>
<keyword evidence="1" id="KW-1133">Transmembrane helix</keyword>
<feature type="transmembrane region" description="Helical" evidence="1">
    <location>
        <begin position="81"/>
        <end position="100"/>
    </location>
</feature>
<dbReference type="AlphaFoldDB" id="A0A423PIL6"/>
<dbReference type="EMBL" id="AYKH01000034">
    <property type="protein sequence ID" value="ROO25447.1"/>
    <property type="molecule type" value="Genomic_DNA"/>
</dbReference>
<reference evidence="2 3" key="1">
    <citation type="submission" date="2013-10" db="EMBL/GenBank/DDBJ databases">
        <title>Salinisphaera orenii MK-B5 Genome Sequencing.</title>
        <authorList>
            <person name="Lai Q."/>
            <person name="Li C."/>
            <person name="Shao Z."/>
        </authorList>
    </citation>
    <scope>NUCLEOTIDE SEQUENCE [LARGE SCALE GENOMIC DNA]</scope>
    <source>
        <strain evidence="2 3">MK-B5</strain>
    </source>
</reference>
<organism evidence="2 3">
    <name type="scientific">Salinisphaera orenii MK-B5</name>
    <dbReference type="NCBI Taxonomy" id="856730"/>
    <lineage>
        <taxon>Bacteria</taxon>
        <taxon>Pseudomonadati</taxon>
        <taxon>Pseudomonadota</taxon>
        <taxon>Gammaproteobacteria</taxon>
        <taxon>Salinisphaerales</taxon>
        <taxon>Salinisphaeraceae</taxon>
        <taxon>Salinisphaera</taxon>
    </lineage>
</organism>
<gene>
    <name evidence="2" type="ORF">SAOR_12150</name>
</gene>
<feature type="transmembrane region" description="Helical" evidence="1">
    <location>
        <begin position="55"/>
        <end position="75"/>
    </location>
</feature>
<evidence type="ECO:0000256" key="1">
    <source>
        <dbReference type="SAM" id="Phobius"/>
    </source>
</evidence>
<evidence type="ECO:0000313" key="2">
    <source>
        <dbReference type="EMBL" id="ROO25447.1"/>
    </source>
</evidence>
<accession>A0A423PIL6</accession>
<proteinExistence type="predicted"/>
<feature type="transmembrane region" description="Helical" evidence="1">
    <location>
        <begin position="136"/>
        <end position="153"/>
    </location>
</feature>
<comment type="caution">
    <text evidence="2">The sequence shown here is derived from an EMBL/GenBank/DDBJ whole genome shotgun (WGS) entry which is preliminary data.</text>
</comment>